<evidence type="ECO:0000313" key="4">
    <source>
        <dbReference type="Proteomes" id="UP001442841"/>
    </source>
</evidence>
<gene>
    <name evidence="3" type="ORF">AADG42_01285</name>
</gene>
<dbReference type="RefSeq" id="WP_425307432.1">
    <property type="nucleotide sequence ID" value="NZ_CP154795.1"/>
</dbReference>
<dbReference type="Pfam" id="PF01551">
    <property type="entry name" value="Peptidase_M23"/>
    <property type="match status" value="1"/>
</dbReference>
<dbReference type="InterPro" id="IPR016047">
    <property type="entry name" value="M23ase_b-sheet_dom"/>
</dbReference>
<reference evidence="3 4" key="1">
    <citation type="submission" date="2024-04" db="EMBL/GenBank/DDBJ databases">
        <title>Isolation of an actinomycete strain from pig manure.</title>
        <authorList>
            <person name="Gong T."/>
            <person name="Yu Z."/>
            <person name="An M."/>
            <person name="Wei C."/>
            <person name="Yang W."/>
            <person name="Liu L."/>
        </authorList>
    </citation>
    <scope>NUCLEOTIDE SEQUENCE [LARGE SCALE GENOMIC DNA]</scope>
    <source>
        <strain evidence="3 4">ZF39</strain>
    </source>
</reference>
<feature type="region of interest" description="Disordered" evidence="1">
    <location>
        <begin position="1"/>
        <end position="20"/>
    </location>
</feature>
<feature type="compositionally biased region" description="Basic residues" evidence="1">
    <location>
        <begin position="1"/>
        <end position="13"/>
    </location>
</feature>
<evidence type="ECO:0000259" key="2">
    <source>
        <dbReference type="Pfam" id="PF01551"/>
    </source>
</evidence>
<dbReference type="EC" id="3.4.-.-" evidence="3"/>
<dbReference type="InterPro" id="IPR050570">
    <property type="entry name" value="Cell_wall_metabolism_enzyme"/>
</dbReference>
<dbReference type="Gene3D" id="2.70.70.10">
    <property type="entry name" value="Glucose Permease (Domain IIA)"/>
    <property type="match status" value="1"/>
</dbReference>
<dbReference type="SUPFAM" id="SSF51261">
    <property type="entry name" value="Duplicated hybrid motif"/>
    <property type="match status" value="1"/>
</dbReference>
<dbReference type="GO" id="GO:0016787">
    <property type="term" value="F:hydrolase activity"/>
    <property type="evidence" value="ECO:0007669"/>
    <property type="project" value="UniProtKB-KW"/>
</dbReference>
<name>A0ABZ3FJ22_9ACTN</name>
<proteinExistence type="predicted"/>
<dbReference type="PANTHER" id="PTHR21666:SF270">
    <property type="entry name" value="MUREIN HYDROLASE ACTIVATOR ENVC"/>
    <property type="match status" value="1"/>
</dbReference>
<organism evidence="3 4">
    <name type="scientific">Ammonicoccus fulvus</name>
    <dbReference type="NCBI Taxonomy" id="3138240"/>
    <lineage>
        <taxon>Bacteria</taxon>
        <taxon>Bacillati</taxon>
        <taxon>Actinomycetota</taxon>
        <taxon>Actinomycetes</taxon>
        <taxon>Propionibacteriales</taxon>
        <taxon>Propionibacteriaceae</taxon>
        <taxon>Ammonicoccus</taxon>
    </lineage>
</organism>
<dbReference type="CDD" id="cd12797">
    <property type="entry name" value="M23_peptidase"/>
    <property type="match status" value="1"/>
</dbReference>
<dbReference type="EMBL" id="CP154795">
    <property type="protein sequence ID" value="XAN05996.1"/>
    <property type="molecule type" value="Genomic_DNA"/>
</dbReference>
<protein>
    <submittedName>
        <fullName evidence="3">M23 family metallopeptidase</fullName>
        <ecNumber evidence="3">3.4.-.-</ecNumber>
    </submittedName>
</protein>
<dbReference type="PANTHER" id="PTHR21666">
    <property type="entry name" value="PEPTIDASE-RELATED"/>
    <property type="match status" value="1"/>
</dbReference>
<evidence type="ECO:0000256" key="1">
    <source>
        <dbReference type="SAM" id="MobiDB-lite"/>
    </source>
</evidence>
<dbReference type="InterPro" id="IPR011055">
    <property type="entry name" value="Dup_hybrid_motif"/>
</dbReference>
<keyword evidence="3" id="KW-0378">Hydrolase</keyword>
<evidence type="ECO:0000313" key="3">
    <source>
        <dbReference type="EMBL" id="XAN05996.1"/>
    </source>
</evidence>
<sequence length="260" mass="27174">MSFRLTRKPKARRALRDENRTATGLMTGGLAAMAVAALVAAGVSADSPARAAEASHAPALSQALHNHSHAHGAATEPNSITDAHNHVAALSYADEATLQREYAVLASERTEETLTVMEEEPVNVAAAPVAPEAYSLGARWGATGAWSRYHTGQDLSAPVGTPVYAVAPGVVGESNAGGWAGVHAVIKHSDGSSLYAHLNNLTVKPGQEVKAGDQIGTVGMTGRTFGAHLHFEFYPDGAATNDPYSTKDPYAWLEAKGVRM</sequence>
<accession>A0ABZ3FJ22</accession>
<dbReference type="Proteomes" id="UP001442841">
    <property type="component" value="Chromosome"/>
</dbReference>
<feature type="domain" description="M23ase beta-sheet core" evidence="2">
    <location>
        <begin position="149"/>
        <end position="241"/>
    </location>
</feature>
<keyword evidence="4" id="KW-1185">Reference proteome</keyword>